<name>A0A9P8C6G6_9HELO</name>
<evidence type="ECO:0000259" key="3">
    <source>
        <dbReference type="Pfam" id="PF05193"/>
    </source>
</evidence>
<dbReference type="FunFam" id="3.30.830.10:FF:000015">
    <property type="entry name" value="Putative zinc metalloprotease"/>
    <property type="match status" value="1"/>
</dbReference>
<dbReference type="GO" id="GO:0008237">
    <property type="term" value="F:metallopeptidase activity"/>
    <property type="evidence" value="ECO:0007669"/>
    <property type="project" value="UniProtKB-KW"/>
</dbReference>
<dbReference type="GO" id="GO:0046872">
    <property type="term" value="F:metal ion binding"/>
    <property type="evidence" value="ECO:0007669"/>
    <property type="project" value="InterPro"/>
</dbReference>
<dbReference type="EMBL" id="MU251425">
    <property type="protein sequence ID" value="KAG9235693.1"/>
    <property type="molecule type" value="Genomic_DNA"/>
</dbReference>
<reference evidence="4" key="1">
    <citation type="journal article" date="2021" name="IMA Fungus">
        <title>Genomic characterization of three marine fungi, including Emericellopsis atlantica sp. nov. with signatures of a generalist lifestyle and marine biomass degradation.</title>
        <authorList>
            <person name="Hagestad O.C."/>
            <person name="Hou L."/>
            <person name="Andersen J.H."/>
            <person name="Hansen E.H."/>
            <person name="Altermark B."/>
            <person name="Li C."/>
            <person name="Kuhnert E."/>
            <person name="Cox R.J."/>
            <person name="Crous P.W."/>
            <person name="Spatafora J.W."/>
            <person name="Lail K."/>
            <person name="Amirebrahimi M."/>
            <person name="Lipzen A."/>
            <person name="Pangilinan J."/>
            <person name="Andreopoulos W."/>
            <person name="Hayes R.D."/>
            <person name="Ng V."/>
            <person name="Grigoriev I.V."/>
            <person name="Jackson S.A."/>
            <person name="Sutton T.D.S."/>
            <person name="Dobson A.D.W."/>
            <person name="Rama T."/>
        </authorList>
    </citation>
    <scope>NUCLEOTIDE SEQUENCE</scope>
    <source>
        <strain evidence="4">TRa018bII</strain>
    </source>
</reference>
<evidence type="ECO:0000313" key="4">
    <source>
        <dbReference type="EMBL" id="KAG9235693.1"/>
    </source>
</evidence>
<dbReference type="Proteomes" id="UP000824998">
    <property type="component" value="Unassembled WGS sequence"/>
</dbReference>
<feature type="domain" description="Peptidase M16 N-terminal" evidence="2">
    <location>
        <begin position="64"/>
        <end position="150"/>
    </location>
</feature>
<proteinExistence type="predicted"/>
<dbReference type="InterPro" id="IPR007863">
    <property type="entry name" value="Peptidase_M16_C"/>
</dbReference>
<feature type="region of interest" description="Disordered" evidence="1">
    <location>
        <begin position="1018"/>
        <end position="1057"/>
    </location>
</feature>
<gene>
    <name evidence="4" type="ORF">BJ875DRAFT_373721</name>
</gene>
<dbReference type="Pfam" id="PF00675">
    <property type="entry name" value="Peptidase_M16"/>
    <property type="match status" value="1"/>
</dbReference>
<dbReference type="PANTHER" id="PTHR43016">
    <property type="entry name" value="PRESEQUENCE PROTEASE"/>
    <property type="match status" value="1"/>
</dbReference>
<keyword evidence="4" id="KW-0645">Protease</keyword>
<organism evidence="4 5">
    <name type="scientific">Amylocarpus encephaloides</name>
    <dbReference type="NCBI Taxonomy" id="45428"/>
    <lineage>
        <taxon>Eukaryota</taxon>
        <taxon>Fungi</taxon>
        <taxon>Dikarya</taxon>
        <taxon>Ascomycota</taxon>
        <taxon>Pezizomycotina</taxon>
        <taxon>Leotiomycetes</taxon>
        <taxon>Helotiales</taxon>
        <taxon>Helotiales incertae sedis</taxon>
        <taxon>Amylocarpus</taxon>
    </lineage>
</organism>
<accession>A0A9P8C6G6</accession>
<feature type="domain" description="Peptidase M16 C-terminal" evidence="3">
    <location>
        <begin position="202"/>
        <end position="381"/>
    </location>
</feature>
<dbReference type="SUPFAM" id="SSF63411">
    <property type="entry name" value="LuxS/MPP-like metallohydrolase"/>
    <property type="match status" value="4"/>
</dbReference>
<evidence type="ECO:0000313" key="5">
    <source>
        <dbReference type="Proteomes" id="UP000824998"/>
    </source>
</evidence>
<dbReference type="AlphaFoldDB" id="A0A9P8C6G6"/>
<evidence type="ECO:0000259" key="2">
    <source>
        <dbReference type="Pfam" id="PF00675"/>
    </source>
</evidence>
<dbReference type="InterPro" id="IPR011249">
    <property type="entry name" value="Metalloenz_LuxS/M16"/>
</dbReference>
<feature type="compositionally biased region" description="Acidic residues" evidence="1">
    <location>
        <begin position="1025"/>
        <end position="1049"/>
    </location>
</feature>
<keyword evidence="4" id="KW-0378">Hydrolase</keyword>
<dbReference type="OrthoDB" id="4953at2759"/>
<dbReference type="Pfam" id="PF05193">
    <property type="entry name" value="Peptidase_M16_C"/>
    <property type="match status" value="1"/>
</dbReference>
<sequence length="1057" mass="118093">MPRQPKTRQKKTHFKNILTFNVDYAPVTISQHVSERTGMSVVIVDREGPLVDGLFVLGTEILDDSGAPHTLEHLVFSGSRNYQYQGLLSHLSSRAYLDTNAWTADDHTAYSMQGAGWEGFSQILPVYLDHLISPTLTDESCYTEVHHIDGEGNDAGVVYSEMQGRENTAQDIAELVAKRIFYPEGCGYRYETGGLMENLRVLTADRIREFHKEMYQPKNMCLIFVGEVDQDDLFSILDKFETTILDVVPPLSAPFRRPWIDSPQPPPLAKSVTKTVYFPDEDESIGEVQVKFLGPHCCSVLETTALSTLTTFLTGSTVAVLANILIEEEELASYVSIYEEPRPRSAVSIDISGVATEKLAHVEKRMFEILRDVTDNPLDMDYMLDCIKRERRQLKSYAENSSDIWTRSIATDFVYGDRDGSTLVRSLRSLENYDVLETWTDKQWRIFLSKWITDAPHVTLHNTPSNAMVEEIKSVEEARVSARRKDLGPDALAKLASKLQAATAKNNPSIPDSLFDRFPMPGVESIHLIETTTARSGFAKALGTKSTNIQSIIDQSASNNPLFIHFQHVTSNFVRIQILLGASTVATEHRLLLPLLMESFFDTPIVKDGERIEFEEVVKQLDQETISYSFGSGAVLSSPEGLMIEFQVEPDKYSTCVEWIRALMFDGIFDEARLKSVVAKNLAGIAEWLREGEEMVTAVDIMIHRGNNSTYKAQSTLAKEPYFKRLKYLLAKEPGTVISQLEALRKSLFASENMRIFVTADIEKLPSPVAAWDPFVKALGEPKPPLPLVKGTECRSADGQKPGDRGAVVIPMAALDSSFMLSVGKGLESVHDRPHPALSVAIAFLNSIEGPLWKSVRGEGLAYNARFISRISAGAVIMDILKSPDPYRAFIAARDVLISYIDGTSKLEPRDLESGVSSIVLDEAQEQETPMEAAKSSFVNSVVRDLPPDYNQQYMKRVRAITPAEVREVMKKILLPLFVPGTANIIMTCANIMQEGSVKNFEELGFKTQVKALSDFKENYGLEPLEGEEDDNDESGEDDSGEDESEEEEREMRELEM</sequence>
<comment type="caution">
    <text evidence="4">The sequence shown here is derived from an EMBL/GenBank/DDBJ whole genome shotgun (WGS) entry which is preliminary data.</text>
</comment>
<evidence type="ECO:0000256" key="1">
    <source>
        <dbReference type="SAM" id="MobiDB-lite"/>
    </source>
</evidence>
<keyword evidence="5" id="KW-1185">Reference proteome</keyword>
<dbReference type="Gene3D" id="3.30.830.10">
    <property type="entry name" value="Metalloenzyme, LuxS/M16 peptidase-like"/>
    <property type="match status" value="4"/>
</dbReference>
<dbReference type="FunFam" id="3.30.830.10:FF:000031">
    <property type="entry name" value="Putative zinc metalloprotease"/>
    <property type="match status" value="1"/>
</dbReference>
<dbReference type="PANTHER" id="PTHR43016:SF16">
    <property type="entry name" value="METALLOPROTEASE, PUTATIVE (AFU_ORTHOLOGUE AFUA_4G07610)-RELATED"/>
    <property type="match status" value="1"/>
</dbReference>
<keyword evidence="4" id="KW-0482">Metalloprotease</keyword>
<dbReference type="InterPro" id="IPR011765">
    <property type="entry name" value="Pept_M16_N"/>
</dbReference>
<protein>
    <submittedName>
        <fullName evidence="4">Zinc metalloprotease</fullName>
    </submittedName>
</protein>